<proteinExistence type="predicted"/>
<feature type="transmembrane region" description="Helical" evidence="1">
    <location>
        <begin position="268"/>
        <end position="293"/>
    </location>
</feature>
<dbReference type="OrthoDB" id="148396at2157"/>
<organism evidence="3">
    <name type="scientific">Methanococcus maripaludis (strain DSM 14266 / JCM 13030 / NBRC 101832 / S2 / LL)</name>
    <dbReference type="NCBI Taxonomy" id="267377"/>
    <lineage>
        <taxon>Archaea</taxon>
        <taxon>Methanobacteriati</taxon>
        <taxon>Methanobacteriota</taxon>
        <taxon>Methanomada group</taxon>
        <taxon>Methanococci</taxon>
        <taxon>Methanococcales</taxon>
        <taxon>Methanococcaceae</taxon>
        <taxon>Methanococcus</taxon>
    </lineage>
</organism>
<dbReference type="KEGG" id="mmp:MMP0355"/>
<keyword evidence="3" id="KW-1185">Reference proteome</keyword>
<name>Q6M0B6_METMP</name>
<evidence type="ECO:0000256" key="1">
    <source>
        <dbReference type="SAM" id="Phobius"/>
    </source>
</evidence>
<feature type="transmembrane region" description="Helical" evidence="1">
    <location>
        <begin position="7"/>
        <end position="25"/>
    </location>
</feature>
<feature type="transmembrane region" description="Helical" evidence="1">
    <location>
        <begin position="162"/>
        <end position="195"/>
    </location>
</feature>
<dbReference type="RefSeq" id="WP_011170299.1">
    <property type="nucleotide sequence ID" value="NC_005791.1"/>
</dbReference>
<feature type="transmembrane region" description="Helical" evidence="1">
    <location>
        <begin position="201"/>
        <end position="222"/>
    </location>
</feature>
<dbReference type="GeneID" id="2761907"/>
<dbReference type="STRING" id="267377.MMP0355"/>
<evidence type="ECO:0000313" key="3">
    <source>
        <dbReference type="Proteomes" id="UP000000590"/>
    </source>
</evidence>
<dbReference type="PATRIC" id="fig|267377.15.peg.358"/>
<feature type="transmembrane region" description="Helical" evidence="1">
    <location>
        <begin position="134"/>
        <end position="150"/>
    </location>
</feature>
<dbReference type="HOGENOM" id="CLU_524420_0_0_2"/>
<accession>Q6M0B6</accession>
<feature type="transmembrane region" description="Helical" evidence="1">
    <location>
        <begin position="83"/>
        <end position="101"/>
    </location>
</feature>
<reference evidence="2 3" key="1">
    <citation type="journal article" date="2004" name="J. Bacteriol.">
        <title>Complete genome sequence of the genetically tractable hydrogenotrophic methanogen Methanococcus maripaludis.</title>
        <authorList>
            <person name="Hendrickson E.L."/>
            <person name="Kaul R."/>
            <person name="Zhou Y."/>
            <person name="Bovee D."/>
            <person name="Chapman P."/>
            <person name="Chung J."/>
            <person name="Conway de Macario E."/>
            <person name="Dodsworth J.A."/>
            <person name="Gillett W."/>
            <person name="Graham D.E."/>
            <person name="Hackett M."/>
            <person name="Haydock A.K."/>
            <person name="Kang A."/>
            <person name="Land M.L."/>
            <person name="Levy R."/>
            <person name="Lie T.J."/>
            <person name="Major T.A."/>
            <person name="Moore B.C."/>
            <person name="Porat I."/>
            <person name="Palmeiri A."/>
            <person name="Rouse G."/>
            <person name="Saenphimmachak C."/>
            <person name="Soll D."/>
            <person name="Van Dien S."/>
            <person name="Wang T."/>
            <person name="Whitman W.B."/>
            <person name="Xia Q."/>
            <person name="Zhang Y."/>
            <person name="Larimer F.W."/>
            <person name="Olson M.V."/>
            <person name="Leigh J.A."/>
        </authorList>
    </citation>
    <scope>NUCLEOTIDE SEQUENCE [LARGE SCALE GENOMIC DNA]</scope>
    <source>
        <strain evidence="3">S2 / LL</strain>
    </source>
</reference>
<feature type="transmembrane region" description="Helical" evidence="1">
    <location>
        <begin position="355"/>
        <end position="373"/>
    </location>
</feature>
<feature type="transmembrane region" description="Helical" evidence="1">
    <location>
        <begin position="331"/>
        <end position="348"/>
    </location>
</feature>
<dbReference type="Proteomes" id="UP000000590">
    <property type="component" value="Chromosome"/>
</dbReference>
<feature type="transmembrane region" description="Helical" evidence="1">
    <location>
        <begin position="305"/>
        <end position="325"/>
    </location>
</feature>
<dbReference type="EnsemblBacteria" id="CAF29911">
    <property type="protein sequence ID" value="CAF29911"/>
    <property type="gene ID" value="MMP0355"/>
</dbReference>
<keyword evidence="1" id="KW-0472">Membrane</keyword>
<evidence type="ECO:0008006" key="4">
    <source>
        <dbReference type="Google" id="ProtNLM"/>
    </source>
</evidence>
<protein>
    <recommendedName>
        <fullName evidence="4">Glycosyltransferase RgtA/B/C/D-like domain-containing protein</fullName>
    </recommendedName>
</protein>
<keyword evidence="1" id="KW-1133">Transmembrane helix</keyword>
<evidence type="ECO:0000313" key="2">
    <source>
        <dbReference type="EMBL" id="CAF29911.1"/>
    </source>
</evidence>
<keyword evidence="1" id="KW-0812">Transmembrane</keyword>
<gene>
    <name evidence="2" type="ordered locus">MMP0355</name>
</gene>
<dbReference type="AlphaFoldDB" id="Q6M0B6"/>
<dbReference type="EMBL" id="BX950229">
    <property type="protein sequence ID" value="CAF29911.1"/>
    <property type="molecule type" value="Genomic_DNA"/>
</dbReference>
<dbReference type="eggNOG" id="arCOG06566">
    <property type="taxonomic scope" value="Archaea"/>
</dbReference>
<sequence>MIPLHKKMLLIIYLILVPTILINIYENSIDDFIPKHMAVAYQMSNDQLTSEGKYIYDQIPGFYAFITTFNQVVGISSYEMSSYPITLYPYFAIVLLATYILSDKNKMVSALLTLFYMSITTTGTLKIFLWPHGIGGLLFFMLVVTTYKVIKSPKLKNSYLILCILATVSITFISYNFTYYCIVYLFSLSILQWIFKKPSEVFINTLLILLGTLMGFSSFVYGHAKPLLELSNSLYILKTFERFLINFFDIGHVNLDPIQNYLMTYPQLLTHIFLTKYVLMIPILTISIFSIIYAETHKKIESVKFNLVLSVCLAVTLFILTRLTIGHFSIPEIWYIFMVALPISYPLLKKRPKFLIKVSLIILIILNFSAIIVSNASEVVQKDEYSYIVNAASWLYQKEPQNRIYTPDQLTYGWTYLPCTLKFNNWNEPKYLGIEDILNIYRGKKISSSGYIIINYRAKYNALSGWDNTQSFKNFRTVIEPLDYDKIYSNNEDITIVLN</sequence>